<dbReference type="InterPro" id="IPR019819">
    <property type="entry name" value="Carboxylesterase_B_CS"/>
</dbReference>
<dbReference type="Proteomes" id="UP000799537">
    <property type="component" value="Unassembled WGS sequence"/>
</dbReference>
<organism evidence="5 6">
    <name type="scientific">Zasmidium cellare ATCC 36951</name>
    <dbReference type="NCBI Taxonomy" id="1080233"/>
    <lineage>
        <taxon>Eukaryota</taxon>
        <taxon>Fungi</taxon>
        <taxon>Dikarya</taxon>
        <taxon>Ascomycota</taxon>
        <taxon>Pezizomycotina</taxon>
        <taxon>Dothideomycetes</taxon>
        <taxon>Dothideomycetidae</taxon>
        <taxon>Mycosphaerellales</taxon>
        <taxon>Mycosphaerellaceae</taxon>
        <taxon>Zasmidium</taxon>
    </lineage>
</organism>
<feature type="domain" description="Carboxylesterase type B" evidence="4">
    <location>
        <begin position="338"/>
        <end position="465"/>
    </location>
</feature>
<keyword evidence="6" id="KW-1185">Reference proteome</keyword>
<dbReference type="GO" id="GO:0052689">
    <property type="term" value="F:carboxylic ester hydrolase activity"/>
    <property type="evidence" value="ECO:0007669"/>
    <property type="project" value="TreeGrafter"/>
</dbReference>
<feature type="signal peptide" evidence="3">
    <location>
        <begin position="1"/>
        <end position="17"/>
    </location>
</feature>
<name>A0A6A6CC50_ZASCE</name>
<evidence type="ECO:0000259" key="4">
    <source>
        <dbReference type="Pfam" id="PF00135"/>
    </source>
</evidence>
<dbReference type="InterPro" id="IPR002018">
    <property type="entry name" value="CarbesteraseB"/>
</dbReference>
<evidence type="ECO:0000313" key="5">
    <source>
        <dbReference type="EMBL" id="KAF2163249.1"/>
    </source>
</evidence>
<accession>A0A6A6CC50</accession>
<feature type="chain" id="PRO_5025718850" description="Carboxylic ester hydrolase" evidence="3">
    <location>
        <begin position="18"/>
        <end position="482"/>
    </location>
</feature>
<dbReference type="InterPro" id="IPR029058">
    <property type="entry name" value="AB_hydrolase_fold"/>
</dbReference>
<dbReference type="AlphaFoldDB" id="A0A6A6CC50"/>
<dbReference type="GeneID" id="54571163"/>
<keyword evidence="2 3" id="KW-0378">Hydrolase</keyword>
<comment type="similarity">
    <text evidence="1 3">Belongs to the type-B carboxylesterase/lipase family.</text>
</comment>
<dbReference type="InterPro" id="IPR019826">
    <property type="entry name" value="Carboxylesterase_B_AS"/>
</dbReference>
<gene>
    <name evidence="5" type="ORF">M409DRAFT_68551</name>
</gene>
<dbReference type="PROSITE" id="PS00122">
    <property type="entry name" value="CARBOXYLESTERASE_B_1"/>
    <property type="match status" value="1"/>
</dbReference>
<dbReference type="SUPFAM" id="SSF53474">
    <property type="entry name" value="alpha/beta-Hydrolases"/>
    <property type="match status" value="1"/>
</dbReference>
<dbReference type="OrthoDB" id="408631at2759"/>
<dbReference type="Pfam" id="PF00135">
    <property type="entry name" value="COesterase"/>
    <property type="match status" value="2"/>
</dbReference>
<keyword evidence="3" id="KW-0732">Signal</keyword>
<evidence type="ECO:0000313" key="6">
    <source>
        <dbReference type="Proteomes" id="UP000799537"/>
    </source>
</evidence>
<protein>
    <recommendedName>
        <fullName evidence="3">Carboxylic ester hydrolase</fullName>
        <ecNumber evidence="3">3.1.1.-</ecNumber>
    </recommendedName>
</protein>
<proteinExistence type="inferred from homology"/>
<feature type="domain" description="Carboxylesterase type B" evidence="4">
    <location>
        <begin position="30"/>
        <end position="259"/>
    </location>
</feature>
<dbReference type="EMBL" id="ML993609">
    <property type="protein sequence ID" value="KAF2163249.1"/>
    <property type="molecule type" value="Genomic_DNA"/>
</dbReference>
<dbReference type="InterPro" id="IPR050654">
    <property type="entry name" value="AChE-related_enzymes"/>
</dbReference>
<evidence type="ECO:0000256" key="3">
    <source>
        <dbReference type="RuleBase" id="RU361235"/>
    </source>
</evidence>
<dbReference type="PANTHER" id="PTHR43918">
    <property type="entry name" value="ACETYLCHOLINESTERASE"/>
    <property type="match status" value="1"/>
</dbReference>
<evidence type="ECO:0000256" key="1">
    <source>
        <dbReference type="ARBA" id="ARBA00005964"/>
    </source>
</evidence>
<dbReference type="PROSITE" id="PS00941">
    <property type="entry name" value="CARBOXYLESTERASE_B_2"/>
    <property type="match status" value="1"/>
</dbReference>
<reference evidence="5" key="1">
    <citation type="journal article" date="2020" name="Stud. Mycol.">
        <title>101 Dothideomycetes genomes: a test case for predicting lifestyles and emergence of pathogens.</title>
        <authorList>
            <person name="Haridas S."/>
            <person name="Albert R."/>
            <person name="Binder M."/>
            <person name="Bloem J."/>
            <person name="Labutti K."/>
            <person name="Salamov A."/>
            <person name="Andreopoulos B."/>
            <person name="Baker S."/>
            <person name="Barry K."/>
            <person name="Bills G."/>
            <person name="Bluhm B."/>
            <person name="Cannon C."/>
            <person name="Castanera R."/>
            <person name="Culley D."/>
            <person name="Daum C."/>
            <person name="Ezra D."/>
            <person name="Gonzalez J."/>
            <person name="Henrissat B."/>
            <person name="Kuo A."/>
            <person name="Liang C."/>
            <person name="Lipzen A."/>
            <person name="Lutzoni F."/>
            <person name="Magnuson J."/>
            <person name="Mondo S."/>
            <person name="Nolan M."/>
            <person name="Ohm R."/>
            <person name="Pangilinan J."/>
            <person name="Park H.-J."/>
            <person name="Ramirez L."/>
            <person name="Alfaro M."/>
            <person name="Sun H."/>
            <person name="Tritt A."/>
            <person name="Yoshinaga Y."/>
            <person name="Zwiers L.-H."/>
            <person name="Turgeon B."/>
            <person name="Goodwin S."/>
            <person name="Spatafora J."/>
            <person name="Crous P."/>
            <person name="Grigoriev I."/>
        </authorList>
    </citation>
    <scope>NUCLEOTIDE SEQUENCE</scope>
    <source>
        <strain evidence="5">ATCC 36951</strain>
    </source>
</reference>
<evidence type="ECO:0000256" key="2">
    <source>
        <dbReference type="ARBA" id="ARBA00022801"/>
    </source>
</evidence>
<dbReference type="EC" id="3.1.1.-" evidence="3"/>
<dbReference type="Gene3D" id="3.40.50.1820">
    <property type="entry name" value="alpha/beta hydrolase"/>
    <property type="match status" value="2"/>
</dbReference>
<dbReference type="RefSeq" id="XP_033664138.1">
    <property type="nucleotide sequence ID" value="XM_033817891.1"/>
</dbReference>
<dbReference type="PANTHER" id="PTHR43918:SF4">
    <property type="entry name" value="CARBOXYLIC ESTER HYDROLASE"/>
    <property type="match status" value="1"/>
</dbReference>
<sequence length="482" mass="52246">MFHTSLTALVPFWAALASCFPHHSIHNNLLVKTESFAVQGTVWPNNSAAHFYGNIPYAEPPVGGLRWRPPVTRSPSAEVINGSWFGPSCIQYSNGEETAYTEYLTGFLISPGQTQSEDCLTLNVWAPKNATKSDKLPVMIWIHGGGFTSGGAASQYKYGDRLASDQNVIVVALNYRLNIFGYPNAAALNGRNLNPGLLDQRKAVEWVYQSIYAFGGDAEQMTLFGQSAGGIAVDFYTYAYPFDPLVQGFIPQSGVATSATPDRTGSNFTYVASRVDAQTIIEVYNSYNATLNGGKALSFSPTADNLTRFENYTDLQTRGLFAHRPTIYSMVNNEGNTLLDYDPAGVNQTAAAAFTASFANCPGDAAAAAKASFGVPVWRTRYFGTWPNLNPLPWLGAFHSSDLPMIFGTSDLRGPDTAAETATSKYYQGAWAAFARDPSNGLKDYGWPTYDPNGRTLIELGLNGSTSAVFVESDTFQSQCQA</sequence>